<name>A0AB74JL97_AURPU</name>
<dbReference type="Proteomes" id="UP000310374">
    <property type="component" value="Unassembled WGS sequence"/>
</dbReference>
<evidence type="ECO:0000256" key="2">
    <source>
        <dbReference type="ARBA" id="ARBA00022630"/>
    </source>
</evidence>
<dbReference type="InterPro" id="IPR036188">
    <property type="entry name" value="FAD/NAD-bd_sf"/>
</dbReference>
<dbReference type="PANTHER" id="PTHR42877">
    <property type="entry name" value="L-ORNITHINE N(5)-MONOOXYGENASE-RELATED"/>
    <property type="match status" value="1"/>
</dbReference>
<dbReference type="InterPro" id="IPR020946">
    <property type="entry name" value="Flavin_mOase-like"/>
</dbReference>
<feature type="transmembrane region" description="Helical" evidence="5">
    <location>
        <begin position="576"/>
        <end position="595"/>
    </location>
</feature>
<dbReference type="AlphaFoldDB" id="A0AB74JL97"/>
<keyword evidence="5" id="KW-0472">Membrane</keyword>
<accession>A0AB74JL97</accession>
<evidence type="ECO:0000313" key="7">
    <source>
        <dbReference type="Proteomes" id="UP000310374"/>
    </source>
</evidence>
<dbReference type="Gene3D" id="3.50.50.60">
    <property type="entry name" value="FAD/NAD(P)-binding domain"/>
    <property type="match status" value="2"/>
</dbReference>
<protein>
    <submittedName>
        <fullName evidence="6">Cyclohexanone monooxygenase</fullName>
    </submittedName>
</protein>
<sequence length="608" mass="68266">MSLALSTLNSAFYYITNKRTLDQFVRTQETMIGDKPWPEVPIGNKDHANAAVVIIGAGISGMCTAIDLVKQNNCKNFIILEKSSGVGGTWHDNKYPGACCDVWSQLYSYSFAQNHAWTREYPGQEEILSYLMGVAQEFNLYQHVRFNTTVENATWDDEAKKWIVHVSTAKGSKDAEFNPEYDISADFLVSAVGQLNVPKWPQIPGLKEFQGKLIHSARWDWSYDLKDKRIAIIGNGATAVQIIPEIAKVAAKVGVYQRTPNWLTPRLDAPIPSWTRSLFKYVPPLMWRKRALQMDFRESFYHIIGDTSSLGAEEIRTLNKQMLDTAFGDDEEMKKKLQPNYNPGCKRIIISDDYYPTLTKEHVHLITDKISAITNSGIEVEGGRVDDYDLIICATGFETLDFMHPIEMRGYAGKPLSEVWKGGAKALYGITVEDMPNFGMLYGPNTNLGHNSIILMIEAQSRYINALISPILSARKQNLSLSIRPKPSRMIEFNSRLQRELQNSAFADPNCQSWYKNDDGLITNNWSGNVVEYQEIIGKVDWKDYEIEGDGKKVLEGKGESRIGRVREESIVSNEVLGVVGVVGVVAVAVAGWVGRGGGRWLGNLRVR</sequence>
<reference evidence="6 7" key="1">
    <citation type="submission" date="2018-10" db="EMBL/GenBank/DDBJ databases">
        <title>Fifty Aureobasidium pullulans genomes reveal a recombining polyextremotolerant generalist.</title>
        <authorList>
            <person name="Gostincar C."/>
            <person name="Turk M."/>
            <person name="Zajc J."/>
            <person name="Gunde-Cimerman N."/>
        </authorList>
    </citation>
    <scope>NUCLEOTIDE SEQUENCE [LARGE SCALE GENOMIC DNA]</scope>
    <source>
        <strain evidence="6 7">EXF-10081</strain>
    </source>
</reference>
<dbReference type="Pfam" id="PF00743">
    <property type="entry name" value="FMO-like"/>
    <property type="match status" value="1"/>
</dbReference>
<proteinExistence type="inferred from homology"/>
<evidence type="ECO:0000256" key="3">
    <source>
        <dbReference type="ARBA" id="ARBA00022827"/>
    </source>
</evidence>
<organism evidence="6 7">
    <name type="scientific">Aureobasidium pullulans</name>
    <name type="common">Black yeast</name>
    <name type="synonym">Pullularia pullulans</name>
    <dbReference type="NCBI Taxonomy" id="5580"/>
    <lineage>
        <taxon>Eukaryota</taxon>
        <taxon>Fungi</taxon>
        <taxon>Dikarya</taxon>
        <taxon>Ascomycota</taxon>
        <taxon>Pezizomycotina</taxon>
        <taxon>Dothideomycetes</taxon>
        <taxon>Dothideomycetidae</taxon>
        <taxon>Dothideales</taxon>
        <taxon>Saccotheciaceae</taxon>
        <taxon>Aureobasidium</taxon>
    </lineage>
</organism>
<evidence type="ECO:0000256" key="1">
    <source>
        <dbReference type="ARBA" id="ARBA00010139"/>
    </source>
</evidence>
<keyword evidence="5" id="KW-1133">Transmembrane helix</keyword>
<keyword evidence="4" id="KW-0560">Oxidoreductase</keyword>
<comment type="similarity">
    <text evidence="1">Belongs to the FAD-binding monooxygenase family.</text>
</comment>
<dbReference type="SUPFAM" id="SSF51905">
    <property type="entry name" value="FAD/NAD(P)-binding domain"/>
    <property type="match status" value="2"/>
</dbReference>
<keyword evidence="6" id="KW-0503">Monooxygenase</keyword>
<dbReference type="GO" id="GO:0050660">
    <property type="term" value="F:flavin adenine dinucleotide binding"/>
    <property type="evidence" value="ECO:0007669"/>
    <property type="project" value="InterPro"/>
</dbReference>
<dbReference type="GO" id="GO:0004499">
    <property type="term" value="F:N,N-dimethylaniline monooxygenase activity"/>
    <property type="evidence" value="ECO:0007669"/>
    <property type="project" value="InterPro"/>
</dbReference>
<comment type="caution">
    <text evidence="6">The sequence shown here is derived from an EMBL/GenBank/DDBJ whole genome shotgun (WGS) entry which is preliminary data.</text>
</comment>
<dbReference type="EMBL" id="QZAT01000140">
    <property type="protein sequence ID" value="THX23703.1"/>
    <property type="molecule type" value="Genomic_DNA"/>
</dbReference>
<dbReference type="InterPro" id="IPR051209">
    <property type="entry name" value="FAD-bind_Monooxygenase_sf"/>
</dbReference>
<evidence type="ECO:0000256" key="5">
    <source>
        <dbReference type="SAM" id="Phobius"/>
    </source>
</evidence>
<dbReference type="PANTHER" id="PTHR42877:SF4">
    <property type="entry name" value="FAD_NAD(P)-BINDING DOMAIN-CONTAINING PROTEIN-RELATED"/>
    <property type="match status" value="1"/>
</dbReference>
<evidence type="ECO:0000313" key="6">
    <source>
        <dbReference type="EMBL" id="THX23703.1"/>
    </source>
</evidence>
<dbReference type="GO" id="GO:0050661">
    <property type="term" value="F:NADP binding"/>
    <property type="evidence" value="ECO:0007669"/>
    <property type="project" value="InterPro"/>
</dbReference>
<evidence type="ECO:0000256" key="4">
    <source>
        <dbReference type="ARBA" id="ARBA00023002"/>
    </source>
</evidence>
<keyword evidence="3" id="KW-0274">FAD</keyword>
<gene>
    <name evidence="6" type="ORF">D6D12_08206</name>
</gene>
<keyword evidence="5" id="KW-0812">Transmembrane</keyword>
<keyword evidence="2" id="KW-0285">Flavoprotein</keyword>